<gene>
    <name evidence="1" type="ORF">GCM10007854_11580</name>
</gene>
<sequence length="81" mass="8820">MLGEVDRFMDAIDSHIYAHTPTNLIFVWGEGEGGRTIRQHPRSAAWADKVGLVTAWQETGWPDTCKPNAGTDGSGGQFTCV</sequence>
<proteinExistence type="predicted"/>
<dbReference type="EMBL" id="BSNJ01000002">
    <property type="protein sequence ID" value="GLQ20203.1"/>
    <property type="molecule type" value="Genomic_DNA"/>
</dbReference>
<reference evidence="1" key="2">
    <citation type="submission" date="2023-01" db="EMBL/GenBank/DDBJ databases">
        <title>Draft genome sequence of Algimonas porphyrae strain NBRC 108216.</title>
        <authorList>
            <person name="Sun Q."/>
            <person name="Mori K."/>
        </authorList>
    </citation>
    <scope>NUCLEOTIDE SEQUENCE</scope>
    <source>
        <strain evidence="1">NBRC 108216</strain>
    </source>
</reference>
<reference evidence="1" key="1">
    <citation type="journal article" date="2014" name="Int. J. Syst. Evol. Microbiol.">
        <title>Complete genome of a new Firmicutes species belonging to the dominant human colonic microbiota ('Ruminococcus bicirculans') reveals two chromosomes and a selective capacity to utilize plant glucans.</title>
        <authorList>
            <consortium name="NISC Comparative Sequencing Program"/>
            <person name="Wegmann U."/>
            <person name="Louis P."/>
            <person name="Goesmann A."/>
            <person name="Henrissat B."/>
            <person name="Duncan S.H."/>
            <person name="Flint H.J."/>
        </authorList>
    </citation>
    <scope>NUCLEOTIDE SEQUENCE</scope>
    <source>
        <strain evidence="1">NBRC 108216</strain>
    </source>
</reference>
<evidence type="ECO:0000313" key="2">
    <source>
        <dbReference type="Proteomes" id="UP001161390"/>
    </source>
</evidence>
<organism evidence="1 2">
    <name type="scientific">Algimonas porphyrae</name>
    <dbReference type="NCBI Taxonomy" id="1128113"/>
    <lineage>
        <taxon>Bacteria</taxon>
        <taxon>Pseudomonadati</taxon>
        <taxon>Pseudomonadota</taxon>
        <taxon>Alphaproteobacteria</taxon>
        <taxon>Maricaulales</taxon>
        <taxon>Robiginitomaculaceae</taxon>
        <taxon>Algimonas</taxon>
    </lineage>
</organism>
<keyword evidence="2" id="KW-1185">Reference proteome</keyword>
<name>A0ABQ5UYI7_9PROT</name>
<dbReference type="RefSeq" id="WP_284370555.1">
    <property type="nucleotide sequence ID" value="NZ_BSNJ01000002.1"/>
</dbReference>
<comment type="caution">
    <text evidence="1">The sequence shown here is derived from an EMBL/GenBank/DDBJ whole genome shotgun (WGS) entry which is preliminary data.</text>
</comment>
<evidence type="ECO:0000313" key="1">
    <source>
        <dbReference type="EMBL" id="GLQ20203.1"/>
    </source>
</evidence>
<dbReference type="Proteomes" id="UP001161390">
    <property type="component" value="Unassembled WGS sequence"/>
</dbReference>
<accession>A0ABQ5UYI7</accession>
<protein>
    <submittedName>
        <fullName evidence="1">Uncharacterized protein</fullName>
    </submittedName>
</protein>